<sequence length="147" mass="15728">MDTTLPDDEELVGLRDFFRDPANHAPRAACPVPDLTGAGAAEAAPSVFDPVTGRVRVMDGKCGTCIGRPGNPYDLTPERRSELLGRRPDGTYDEGWTVCHSPLPDNPDHLPAAVCAWIALHPQAGPRSLALRIAAHTGIDHITPPTH</sequence>
<reference evidence="1" key="1">
    <citation type="journal article" date="2014" name="Int. J. Syst. Evol. Microbiol.">
        <title>Complete genome sequence of Corynebacterium casei LMG S-19264T (=DSM 44701T), isolated from a smear-ripened cheese.</title>
        <authorList>
            <consortium name="US DOE Joint Genome Institute (JGI-PGF)"/>
            <person name="Walter F."/>
            <person name="Albersmeier A."/>
            <person name="Kalinowski J."/>
            <person name="Ruckert C."/>
        </authorList>
    </citation>
    <scope>NUCLEOTIDE SEQUENCE</scope>
    <source>
        <strain evidence="1">JCM 4834</strain>
    </source>
</reference>
<reference evidence="1" key="2">
    <citation type="submission" date="2020-09" db="EMBL/GenBank/DDBJ databases">
        <authorList>
            <person name="Sun Q."/>
            <person name="Ohkuma M."/>
        </authorList>
    </citation>
    <scope>NUCLEOTIDE SEQUENCE</scope>
    <source>
        <strain evidence="1">JCM 4834</strain>
    </source>
</reference>
<protein>
    <submittedName>
        <fullName evidence="1">Uncharacterized protein</fullName>
    </submittedName>
</protein>
<dbReference type="EMBL" id="BMVX01000038">
    <property type="protein sequence ID" value="GGZ94993.1"/>
    <property type="molecule type" value="Genomic_DNA"/>
</dbReference>
<dbReference type="AlphaFoldDB" id="A0A918RFN2"/>
<comment type="caution">
    <text evidence="1">The sequence shown here is derived from an EMBL/GenBank/DDBJ whole genome shotgun (WGS) entry which is preliminary data.</text>
</comment>
<evidence type="ECO:0000313" key="1">
    <source>
        <dbReference type="EMBL" id="GGZ94993.1"/>
    </source>
</evidence>
<dbReference type="RefSeq" id="WP_189829115.1">
    <property type="nucleotide sequence ID" value="NZ_BMVX01000038.1"/>
</dbReference>
<name>A0A918RFN2_9ACTN</name>
<accession>A0A918RFN2</accession>
<gene>
    <name evidence="1" type="ORF">GCM10010371_63590</name>
</gene>
<dbReference type="Proteomes" id="UP000634660">
    <property type="component" value="Unassembled WGS sequence"/>
</dbReference>
<evidence type="ECO:0000313" key="2">
    <source>
        <dbReference type="Proteomes" id="UP000634660"/>
    </source>
</evidence>
<proteinExistence type="predicted"/>
<organism evidence="1 2">
    <name type="scientific">Streptomyces subrutilus</name>
    <dbReference type="NCBI Taxonomy" id="36818"/>
    <lineage>
        <taxon>Bacteria</taxon>
        <taxon>Bacillati</taxon>
        <taxon>Actinomycetota</taxon>
        <taxon>Actinomycetes</taxon>
        <taxon>Kitasatosporales</taxon>
        <taxon>Streptomycetaceae</taxon>
        <taxon>Streptomyces</taxon>
    </lineage>
</organism>